<evidence type="ECO:0000256" key="1">
    <source>
        <dbReference type="SAM" id="Phobius"/>
    </source>
</evidence>
<dbReference type="Proteomes" id="UP000694389">
    <property type="component" value="Unassembled WGS sequence"/>
</dbReference>
<dbReference type="PROSITE" id="PS51257">
    <property type="entry name" value="PROKAR_LIPOPROTEIN"/>
    <property type="match status" value="1"/>
</dbReference>
<proteinExistence type="predicted"/>
<feature type="transmembrane region" description="Helical" evidence="1">
    <location>
        <begin position="142"/>
        <end position="167"/>
    </location>
</feature>
<name>A0A8C4IQM9_DICLA</name>
<protein>
    <submittedName>
        <fullName evidence="2">Uncharacterized protein</fullName>
    </submittedName>
</protein>
<evidence type="ECO:0000313" key="2">
    <source>
        <dbReference type="Ensembl" id="ENSDLAP00005060524.2"/>
    </source>
</evidence>
<keyword evidence="1" id="KW-1133">Transmembrane helix</keyword>
<accession>A0A8C4IQM9</accession>
<keyword evidence="3" id="KW-1185">Reference proteome</keyword>
<dbReference type="Ensembl" id="ENSDLAT00005064095.2">
    <property type="protein sequence ID" value="ENSDLAP00005060524.2"/>
    <property type="gene ID" value="ENSDLAG00005025404.2"/>
</dbReference>
<keyword evidence="1" id="KW-0812">Transmembrane</keyword>
<reference evidence="2" key="2">
    <citation type="submission" date="2025-09" db="UniProtKB">
        <authorList>
            <consortium name="Ensembl"/>
        </authorList>
    </citation>
    <scope>IDENTIFICATION</scope>
</reference>
<feature type="transmembrane region" description="Helical" evidence="1">
    <location>
        <begin position="173"/>
        <end position="192"/>
    </location>
</feature>
<evidence type="ECO:0000313" key="3">
    <source>
        <dbReference type="Proteomes" id="UP000694389"/>
    </source>
</evidence>
<dbReference type="AlphaFoldDB" id="A0A8C4IQM9"/>
<organism evidence="2 3">
    <name type="scientific">Dicentrarchus labrax</name>
    <name type="common">European seabass</name>
    <name type="synonym">Morone labrax</name>
    <dbReference type="NCBI Taxonomy" id="13489"/>
    <lineage>
        <taxon>Eukaryota</taxon>
        <taxon>Metazoa</taxon>
        <taxon>Chordata</taxon>
        <taxon>Craniata</taxon>
        <taxon>Vertebrata</taxon>
        <taxon>Euteleostomi</taxon>
        <taxon>Actinopterygii</taxon>
        <taxon>Neopterygii</taxon>
        <taxon>Teleostei</taxon>
        <taxon>Neoteleostei</taxon>
        <taxon>Acanthomorphata</taxon>
        <taxon>Eupercaria</taxon>
        <taxon>Moronidae</taxon>
        <taxon>Dicentrarchus</taxon>
    </lineage>
</organism>
<feature type="transmembrane region" description="Helical" evidence="1">
    <location>
        <begin position="111"/>
        <end position="130"/>
    </location>
</feature>
<sequence>MDLRSTLLVIGGSACSFKLLNLIVRFLPAPETARKKAWKWRNTTVLCLYHQPQMLEDVISSRSTFSHSLVSVSTGDTLPLTHTNSHINTQMYININRQISSCHVSTVTSCLSLAVTSRLYLGFSVVLLLMEINSVFLNIRQLLLLLSLIIVSYCRLLVFRVSIAAWITPWLAAAYSLSLISTMNIGLFYKLFRADILTNTQHQQEPLEGQRQSEK</sequence>
<dbReference type="GeneTree" id="ENSGT00940000165249"/>
<reference evidence="2" key="1">
    <citation type="submission" date="2025-08" db="UniProtKB">
        <authorList>
            <consortium name="Ensembl"/>
        </authorList>
    </citation>
    <scope>IDENTIFICATION</scope>
</reference>
<keyword evidence="1" id="KW-0472">Membrane</keyword>